<gene>
    <name evidence="8" type="ORF">VNI00_001638</name>
</gene>
<evidence type="ECO:0000259" key="7">
    <source>
        <dbReference type="PROSITE" id="PS51203"/>
    </source>
</evidence>
<feature type="transmembrane region" description="Helical" evidence="6">
    <location>
        <begin position="431"/>
        <end position="454"/>
    </location>
</feature>
<evidence type="ECO:0000256" key="3">
    <source>
        <dbReference type="ARBA" id="ARBA00059400"/>
    </source>
</evidence>
<feature type="region of interest" description="Disordered" evidence="5">
    <location>
        <begin position="53"/>
        <end position="72"/>
    </location>
</feature>
<feature type="region of interest" description="Disordered" evidence="5">
    <location>
        <begin position="1144"/>
        <end position="1184"/>
    </location>
</feature>
<evidence type="ECO:0000313" key="9">
    <source>
        <dbReference type="Proteomes" id="UP001383192"/>
    </source>
</evidence>
<comment type="function">
    <text evidence="3">Required for nuclear movement. May interact between microtubules and nuclei and/or may be involved in the generation of force used to move nuclei during interphase.</text>
</comment>
<feature type="region of interest" description="Disordered" evidence="5">
    <location>
        <begin position="127"/>
        <end position="149"/>
    </location>
</feature>
<evidence type="ECO:0000256" key="5">
    <source>
        <dbReference type="SAM" id="MobiDB-lite"/>
    </source>
</evidence>
<feature type="transmembrane region" description="Helical" evidence="6">
    <location>
        <begin position="580"/>
        <end position="599"/>
    </location>
</feature>
<comment type="caution">
    <text evidence="8">The sequence shown here is derived from an EMBL/GenBank/DDBJ whole genome shotgun (WGS) entry which is preliminary data.</text>
</comment>
<feature type="transmembrane region" description="Helical" evidence="6">
    <location>
        <begin position="313"/>
        <end position="331"/>
    </location>
</feature>
<accession>A0AAW0E4M6</accession>
<dbReference type="CDD" id="cd06467">
    <property type="entry name" value="p23_NUDC_like"/>
    <property type="match status" value="1"/>
</dbReference>
<dbReference type="PANTHER" id="PTHR12356:SF3">
    <property type="entry name" value="NUCLEAR MIGRATION PROTEIN NUDC"/>
    <property type="match status" value="1"/>
</dbReference>
<dbReference type="GO" id="GO:0051082">
    <property type="term" value="F:unfolded protein binding"/>
    <property type="evidence" value="ECO:0007669"/>
    <property type="project" value="TreeGrafter"/>
</dbReference>
<dbReference type="PANTHER" id="PTHR12356">
    <property type="entry name" value="NUCLEAR MOVEMENT PROTEIN NUDC"/>
    <property type="match status" value="1"/>
</dbReference>
<feature type="transmembrane region" description="Helical" evidence="6">
    <location>
        <begin position="358"/>
        <end position="382"/>
    </location>
</feature>
<evidence type="ECO:0000256" key="2">
    <source>
        <dbReference type="ARBA" id="ARBA00022490"/>
    </source>
</evidence>
<dbReference type="InterPro" id="IPR008978">
    <property type="entry name" value="HSP20-like_chaperone"/>
</dbReference>
<feature type="compositionally biased region" description="Polar residues" evidence="5">
    <location>
        <begin position="139"/>
        <end position="149"/>
    </location>
</feature>
<dbReference type="Gene3D" id="2.60.40.790">
    <property type="match status" value="1"/>
</dbReference>
<dbReference type="InterPro" id="IPR007052">
    <property type="entry name" value="CS_dom"/>
</dbReference>
<sequence length="1408" mass="160477">MGVQDLVELFESGGSPKNSPSPSQPKRTHSGSSNTQIPSPSPARFISVRPPTLRNRKASYTGLPSDFDDDDDLTTSTTVAPLHDYNTIDITDSAHNGVIKPHLDTRDSVDFVANPFDDDSDTQRLLDRKHTYPPHSPSPHLTSEYSSSSTLVHNRVIGPHKPVPATELFARNAPPLHLPKLDAYLESLPKPQFNYPRSPKDRQMFPPMERLVASGYSLEELESNSRVAAWWRDRKTWLGSAVNLVIGLTGSSVLATFYSLQGISNTVQVFALILSTLVPIKGENLGDHWRKLFLGTVPNVLALNLASGLMESLVFLGVFMVLASLLLYKFWKSARLCDRYTRIEGLQQPKAETGQWKLIVITFLLTLIYLPMSTMAVHVLVWSQDLWVVPNPYINATSFPPDVPILGPGIEYRDPLDFCWTTTMKRNEINYAPAIIIMSVITIFLLTIWFPLALRRVIQKSVPKIDRFTELGRPRNTVDMDTEYHRLLSRDNNPFAFLYAGFRRNWGTYESTYLFAKLSTLVIVAVIDPDNCLFRSAPRDVVPIVRQVLLLSCTVGFFLAQSFLAPFLDPVNNASEWTSRLNYVLTSLLALLVALDIPGKEILNNYILYVIYILTYGLSIYFTLINMSISKRLVKRLARRIDFSIDVFSPRYSSSGYLKFATTDKFHRLALAFPSPHIKRRIWQESITTLLLTNPECKIPPQQKMAFAEARDSEFPPYLLNFLGTPGERHVENLKILREVGSLEYRKAAALAYGPDYERYRQLEDEIQKKFTGPDCYWKDPRQNTIKHCTNFFGNAWFVPFPPTLVVRYDDGRFAVLKELNDLELYVSQNSSQMIQRRRDVRLSLRALEGRRVIWPYEHVQPIGSKSFCCGIGRRYSAKTTMHFQTAILKIQRIGHLEWQGIQLGSGFSIQLDFGKDVVLGGDSIGLSDDFDLTSPLARFLHLNQNAVAARIRGIENVFSNYRQHHRKECRQKADALSYRFLSNVYDHPRDPQAISKGTIEYEHDLRVRQLMIGSENVFEAAYSRLLAVSQTDAAAWWYIFWDDLWRRNADTISNLKLHAPDFDPHYPSSIAYTPLPRPALESFLMQRGLFSRQTKWGDFFTSGFLNKLYLRLNDTVFRGSSRAIWFHMGDAGAELDMDDVDVEMQGDPSHLGTGGGTDHDNSSIRPRPTYRWEGLLDDPPQPMQRQKRKFMTKLGAWFGVSPTWRAGMPSHGVSIDMTPEEYDKLTPEERQAKDAEDRAREAAEQATLPYKWTQILGEVEVTVPVPKGTRARDLVVVIQKKKLSVGLKGQEKILEGELCKEIKVEDSTWTLEDNESLLIHLEKLNQQQWWENVLTHHPKIDTTKIEPANSKLSDLDGETRGMVEKMMFDNQQKQMGKPTSDELKKMEALKKFQAAHPELDFSNAKVS</sequence>
<keyword evidence="6" id="KW-1133">Transmembrane helix</keyword>
<dbReference type="Proteomes" id="UP001383192">
    <property type="component" value="Unassembled WGS sequence"/>
</dbReference>
<dbReference type="GO" id="GO:0005737">
    <property type="term" value="C:cytoplasm"/>
    <property type="evidence" value="ECO:0007669"/>
    <property type="project" value="UniProtKB-SubCell"/>
</dbReference>
<name>A0AAW0E4M6_9AGAR</name>
<evidence type="ECO:0000313" key="8">
    <source>
        <dbReference type="EMBL" id="KAK7059014.1"/>
    </source>
</evidence>
<keyword evidence="6" id="KW-0812">Transmembrane</keyword>
<reference evidence="8 9" key="1">
    <citation type="submission" date="2024-01" db="EMBL/GenBank/DDBJ databases">
        <title>A draft genome for a cacao thread blight-causing isolate of Paramarasmius palmivorus.</title>
        <authorList>
            <person name="Baruah I.K."/>
            <person name="Bukari Y."/>
            <person name="Amoako-Attah I."/>
            <person name="Meinhardt L.W."/>
            <person name="Bailey B.A."/>
            <person name="Cohen S.P."/>
        </authorList>
    </citation>
    <scope>NUCLEOTIDE SEQUENCE [LARGE SCALE GENOMIC DNA]</scope>
    <source>
        <strain evidence="8 9">GH-12</strain>
    </source>
</reference>
<dbReference type="FunFam" id="2.60.40.790:FF:000001">
    <property type="entry name" value="Nuclear migration protein nudC"/>
    <property type="match status" value="1"/>
</dbReference>
<keyword evidence="9" id="KW-1185">Reference proteome</keyword>
<dbReference type="PROSITE" id="PS51203">
    <property type="entry name" value="CS"/>
    <property type="match status" value="1"/>
</dbReference>
<feature type="region of interest" description="Disordered" evidence="5">
    <location>
        <begin position="1"/>
        <end position="47"/>
    </location>
</feature>
<feature type="transmembrane region" description="Helical" evidence="6">
    <location>
        <begin position="548"/>
        <end position="568"/>
    </location>
</feature>
<comment type="subcellular location">
    <subcellularLocation>
        <location evidence="1">Cytoplasm</location>
    </subcellularLocation>
</comment>
<dbReference type="Pfam" id="PF04969">
    <property type="entry name" value="CS"/>
    <property type="match status" value="1"/>
</dbReference>
<evidence type="ECO:0000256" key="1">
    <source>
        <dbReference type="ARBA" id="ARBA00004496"/>
    </source>
</evidence>
<protein>
    <recommendedName>
        <fullName evidence="4">Nuclear movement protein nudC</fullName>
    </recommendedName>
</protein>
<feature type="domain" description="CS" evidence="7">
    <location>
        <begin position="1246"/>
        <end position="1335"/>
    </location>
</feature>
<feature type="compositionally biased region" description="Low complexity" evidence="5">
    <location>
        <begin position="12"/>
        <end position="25"/>
    </location>
</feature>
<organism evidence="8 9">
    <name type="scientific">Paramarasmius palmivorus</name>
    <dbReference type="NCBI Taxonomy" id="297713"/>
    <lineage>
        <taxon>Eukaryota</taxon>
        <taxon>Fungi</taxon>
        <taxon>Dikarya</taxon>
        <taxon>Basidiomycota</taxon>
        <taxon>Agaricomycotina</taxon>
        <taxon>Agaricomycetes</taxon>
        <taxon>Agaricomycetidae</taxon>
        <taxon>Agaricales</taxon>
        <taxon>Marasmiineae</taxon>
        <taxon>Marasmiaceae</taxon>
        <taxon>Paramarasmius</taxon>
    </lineage>
</organism>
<feature type="transmembrane region" description="Helical" evidence="6">
    <location>
        <begin position="606"/>
        <end position="629"/>
    </location>
</feature>
<dbReference type="SUPFAM" id="SSF49764">
    <property type="entry name" value="HSP20-like chaperones"/>
    <property type="match status" value="1"/>
</dbReference>
<dbReference type="EMBL" id="JAYKXP010000004">
    <property type="protein sequence ID" value="KAK7059014.1"/>
    <property type="molecule type" value="Genomic_DNA"/>
</dbReference>
<dbReference type="InterPro" id="IPR037898">
    <property type="entry name" value="NudC_fam"/>
</dbReference>
<keyword evidence="2" id="KW-0963">Cytoplasm</keyword>
<evidence type="ECO:0000256" key="4">
    <source>
        <dbReference type="ARBA" id="ARBA00068398"/>
    </source>
</evidence>
<proteinExistence type="predicted"/>
<feature type="transmembrane region" description="Helical" evidence="6">
    <location>
        <begin position="236"/>
        <end position="257"/>
    </location>
</feature>
<keyword evidence="6" id="KW-0472">Membrane</keyword>
<dbReference type="GO" id="GO:0006457">
    <property type="term" value="P:protein folding"/>
    <property type="evidence" value="ECO:0007669"/>
    <property type="project" value="TreeGrafter"/>
</dbReference>
<evidence type="ECO:0000256" key="6">
    <source>
        <dbReference type="SAM" id="Phobius"/>
    </source>
</evidence>